<dbReference type="KEGG" id="sli:Slin_4609"/>
<proteinExistence type="predicted"/>
<evidence type="ECO:0008006" key="3">
    <source>
        <dbReference type="Google" id="ProtNLM"/>
    </source>
</evidence>
<protein>
    <recommendedName>
        <fullName evidence="3">Restriction endonuclease domain-containing protein</fullName>
    </recommendedName>
</protein>
<dbReference type="STRING" id="504472.Slin_4609"/>
<sequence length="147" mass="16223">MYFPAAIDTSLAAEDLGIWAPIDHQRIISLLTIGLGVLYHREKAISLEPLPETMLDEGKASPVPDISLRDNSASQTPIIIEVCHTNGLKGDLRKVIQLIDDGDYGIQEGFIYDYRAGTWVLYRSGGDGLTQSTSFSDILQLDLNQFL</sequence>
<dbReference type="eggNOG" id="COG4636">
    <property type="taxonomic scope" value="Bacteria"/>
</dbReference>
<name>D2QNQ1_SPILD</name>
<dbReference type="HOGENOM" id="CLU_1795273_0_0_10"/>
<organism evidence="1 2">
    <name type="scientific">Spirosoma linguale (strain ATCC 33905 / DSM 74 / LMG 10896 / Claus 1)</name>
    <dbReference type="NCBI Taxonomy" id="504472"/>
    <lineage>
        <taxon>Bacteria</taxon>
        <taxon>Pseudomonadati</taxon>
        <taxon>Bacteroidota</taxon>
        <taxon>Cytophagia</taxon>
        <taxon>Cytophagales</taxon>
        <taxon>Cytophagaceae</taxon>
        <taxon>Spirosoma</taxon>
    </lineage>
</organism>
<evidence type="ECO:0000313" key="2">
    <source>
        <dbReference type="Proteomes" id="UP000002028"/>
    </source>
</evidence>
<dbReference type="RefSeq" id="WP_012929091.1">
    <property type="nucleotide sequence ID" value="NC_013730.1"/>
</dbReference>
<accession>D2QNQ1</accession>
<dbReference type="Gene3D" id="3.90.1570.20">
    <property type="match status" value="1"/>
</dbReference>
<reference evidence="1 2" key="1">
    <citation type="journal article" date="2010" name="Stand. Genomic Sci.">
        <title>Complete genome sequence of Spirosoma linguale type strain (1).</title>
        <authorList>
            <person name="Lail K."/>
            <person name="Sikorski J."/>
            <person name="Saunders E."/>
            <person name="Lapidus A."/>
            <person name="Glavina Del Rio T."/>
            <person name="Copeland A."/>
            <person name="Tice H."/>
            <person name="Cheng J.-F."/>
            <person name="Lucas S."/>
            <person name="Nolan M."/>
            <person name="Bruce D."/>
            <person name="Goodwin L."/>
            <person name="Pitluck S."/>
            <person name="Ivanova N."/>
            <person name="Mavromatis K."/>
            <person name="Ovchinnikova G."/>
            <person name="Pati A."/>
            <person name="Chen A."/>
            <person name="Palaniappan K."/>
            <person name="Land M."/>
            <person name="Hauser L."/>
            <person name="Chang Y.-J."/>
            <person name="Jeffries C.D."/>
            <person name="Chain P."/>
            <person name="Brettin T."/>
            <person name="Detter J.C."/>
            <person name="Schuetze A."/>
            <person name="Rohde M."/>
            <person name="Tindall B.J."/>
            <person name="Goeker M."/>
            <person name="Bristow J."/>
            <person name="Eisen J.A."/>
            <person name="Markowitz V."/>
            <person name="Hugenholtz P."/>
            <person name="Kyrpides N.C."/>
            <person name="Klenk H.-P."/>
            <person name="Chen F."/>
        </authorList>
    </citation>
    <scope>NUCLEOTIDE SEQUENCE [LARGE SCALE GENOMIC DNA]</scope>
    <source>
        <strain evidence="2">ATCC 33905 / DSM 74 / LMG 10896 / Claus 1</strain>
    </source>
</reference>
<keyword evidence="2" id="KW-1185">Reference proteome</keyword>
<gene>
    <name evidence="1" type="ordered locus">Slin_4609</name>
</gene>
<dbReference type="EMBL" id="CP001769">
    <property type="protein sequence ID" value="ADB40587.1"/>
    <property type="molecule type" value="Genomic_DNA"/>
</dbReference>
<dbReference type="AlphaFoldDB" id="D2QNQ1"/>
<dbReference type="Proteomes" id="UP000002028">
    <property type="component" value="Chromosome"/>
</dbReference>
<evidence type="ECO:0000313" key="1">
    <source>
        <dbReference type="EMBL" id="ADB40587.1"/>
    </source>
</evidence>